<dbReference type="Pfam" id="PF23055">
    <property type="entry name" value="DUF7041"/>
    <property type="match status" value="1"/>
</dbReference>
<dbReference type="CDD" id="cd01647">
    <property type="entry name" value="RT_LTR"/>
    <property type="match status" value="1"/>
</dbReference>
<feature type="domain" description="Reverse transcriptase" evidence="4">
    <location>
        <begin position="292"/>
        <end position="478"/>
    </location>
</feature>
<keyword evidence="3" id="KW-0175">Coiled coil</keyword>
<accession>A0A8S3W2K8</accession>
<evidence type="ECO:0000313" key="6">
    <source>
        <dbReference type="Proteomes" id="UP000691718"/>
    </source>
</evidence>
<dbReference type="InterPro" id="IPR050951">
    <property type="entry name" value="Retrovirus_Pol_polyprotein"/>
</dbReference>
<dbReference type="Proteomes" id="UP000691718">
    <property type="component" value="Unassembled WGS sequence"/>
</dbReference>
<dbReference type="CDD" id="cd09274">
    <property type="entry name" value="RNase_HI_RT_Ty3"/>
    <property type="match status" value="1"/>
</dbReference>
<dbReference type="AlphaFoldDB" id="A0A8S3W2K8"/>
<dbReference type="PROSITE" id="PS50878">
    <property type="entry name" value="RT_POL"/>
    <property type="match status" value="1"/>
</dbReference>
<organism evidence="5 6">
    <name type="scientific">Parnassius apollo</name>
    <name type="common">Apollo butterfly</name>
    <name type="synonym">Papilio apollo</name>
    <dbReference type="NCBI Taxonomy" id="110799"/>
    <lineage>
        <taxon>Eukaryota</taxon>
        <taxon>Metazoa</taxon>
        <taxon>Ecdysozoa</taxon>
        <taxon>Arthropoda</taxon>
        <taxon>Hexapoda</taxon>
        <taxon>Insecta</taxon>
        <taxon>Pterygota</taxon>
        <taxon>Neoptera</taxon>
        <taxon>Endopterygota</taxon>
        <taxon>Lepidoptera</taxon>
        <taxon>Glossata</taxon>
        <taxon>Ditrysia</taxon>
        <taxon>Papilionoidea</taxon>
        <taxon>Papilionidae</taxon>
        <taxon>Parnassiinae</taxon>
        <taxon>Parnassini</taxon>
        <taxon>Parnassius</taxon>
        <taxon>Parnassius</taxon>
    </lineage>
</organism>
<dbReference type="InterPro" id="IPR041577">
    <property type="entry name" value="RT_RNaseH_2"/>
</dbReference>
<dbReference type="EMBL" id="CAJQZP010000081">
    <property type="protein sequence ID" value="CAG4937253.1"/>
    <property type="molecule type" value="Genomic_DNA"/>
</dbReference>
<dbReference type="GO" id="GO:0003964">
    <property type="term" value="F:RNA-directed DNA polymerase activity"/>
    <property type="evidence" value="ECO:0007669"/>
    <property type="project" value="UniProtKB-EC"/>
</dbReference>
<evidence type="ECO:0000256" key="2">
    <source>
        <dbReference type="ARBA" id="ARBA00023268"/>
    </source>
</evidence>
<evidence type="ECO:0000313" key="5">
    <source>
        <dbReference type="EMBL" id="CAG4937253.1"/>
    </source>
</evidence>
<name>A0A8S3W2K8_PARAO</name>
<keyword evidence="2" id="KW-0511">Multifunctional enzyme</keyword>
<dbReference type="Pfam" id="PF00078">
    <property type="entry name" value="RVT_1"/>
    <property type="match status" value="1"/>
</dbReference>
<protein>
    <recommendedName>
        <fullName evidence="1">RNA-directed DNA polymerase</fullName>
        <ecNumber evidence="1">2.7.7.49</ecNumber>
    </recommendedName>
</protein>
<dbReference type="PANTHER" id="PTHR37984">
    <property type="entry name" value="PROTEIN CBG26694"/>
    <property type="match status" value="1"/>
</dbReference>
<proteinExistence type="predicted"/>
<feature type="coiled-coil region" evidence="3">
    <location>
        <begin position="162"/>
        <end position="189"/>
    </location>
</feature>
<evidence type="ECO:0000256" key="3">
    <source>
        <dbReference type="SAM" id="Coils"/>
    </source>
</evidence>
<gene>
    <name evidence="5" type="ORF">PAPOLLO_LOCUS1372</name>
</gene>
<reference evidence="5" key="1">
    <citation type="submission" date="2021-04" db="EMBL/GenBank/DDBJ databases">
        <authorList>
            <person name="Tunstrom K."/>
        </authorList>
    </citation>
    <scope>NUCLEOTIDE SEQUENCE</scope>
</reference>
<dbReference type="OrthoDB" id="41323at2759"/>
<comment type="caution">
    <text evidence="5">The sequence shown here is derived from an EMBL/GenBank/DDBJ whole genome shotgun (WGS) entry which is preliminary data.</text>
</comment>
<sequence>MLLPISCLSPSVASYDTHDNTKFNHVISNLDYRYVTEVKDVITNPPSENKYEKIKTELITRLSASQEQRVRQLLAHEELGDRKPSQFLRHLRNLAGNDVPDEFLRSLWTNRLPNHIQAIIATQTGTSLDAVAQLAHKFNEVMFPLQVQHVASTSTIAAPFEFDDLRRRLDDLSRQVASLTIHRARLRSRRRTSSYRKRSRSRPASTHDQCWYPWKFGSSANKCRSPCISRFYDLLTQYPEITRPAGCHAAREVKHNTVHYIRTTSGPPVTCRPRRLAPDRLRIAKEEFEEMVRLGIARPSDSSWSSPLHLIPKKDNTWRPCGDYRALNARTIPDRYPIRHIGDFSHNLFGCTIFSKIDLVRAYNQIPVAPEDVPKTAIATPFGLFEFPYMGFGMCNSAQTFQRFMDEILRGCDFAFPYLDDILVASKNIEDHERHLRSVFERLKEYGTKPTPDKVSAILNYPLPKNIKELRRYLGVLNFYRRFVPNAARVQAPLNCLLSGMSLKATTPINWTTELEKSFEESKESIVKATLLAHPDPRARLAIVTDASDSAIGAVLQQKSGAEWIPLGFFSKKLNNAQRKYSPYDRELLAIYESIKYFRYMVELKPFTVFTDHKPIISAFKKNSNNCSPRQFRYLDYIAQFTTDIRYISGENNVVADALSRVDIISSAVNLEDVCAAQETDDELPHLRHHTSLKLRQLDLSGTGTKLYYDVSGTPHGYTYLKRYDDKPSIRFTA</sequence>
<evidence type="ECO:0000256" key="1">
    <source>
        <dbReference type="ARBA" id="ARBA00012493"/>
    </source>
</evidence>
<dbReference type="EC" id="2.7.7.49" evidence="1"/>
<dbReference type="FunFam" id="3.30.70.270:FF:000020">
    <property type="entry name" value="Transposon Tf2-6 polyprotein-like Protein"/>
    <property type="match status" value="1"/>
</dbReference>
<dbReference type="InterPro" id="IPR055469">
    <property type="entry name" value="DUF7041"/>
</dbReference>
<evidence type="ECO:0000259" key="4">
    <source>
        <dbReference type="PROSITE" id="PS50878"/>
    </source>
</evidence>
<dbReference type="Pfam" id="PF17919">
    <property type="entry name" value="RT_RNaseH_2"/>
    <property type="match status" value="1"/>
</dbReference>
<dbReference type="PANTHER" id="PTHR37984:SF5">
    <property type="entry name" value="PROTEIN NYNRIN-LIKE"/>
    <property type="match status" value="1"/>
</dbReference>
<keyword evidence="6" id="KW-1185">Reference proteome</keyword>
<dbReference type="InterPro" id="IPR000477">
    <property type="entry name" value="RT_dom"/>
</dbReference>